<dbReference type="Gramene" id="PSS13876">
    <property type="protein sequence ID" value="PSS13876"/>
    <property type="gene ID" value="CEY00_Acc14488"/>
</dbReference>
<evidence type="ECO:0000256" key="6">
    <source>
        <dbReference type="ARBA" id="ARBA00023306"/>
    </source>
</evidence>
<dbReference type="InterPro" id="IPR022031">
    <property type="entry name" value="Rif1_N"/>
</dbReference>
<feature type="domain" description="Telomere-associated protein Rif1 N-terminal" evidence="7">
    <location>
        <begin position="21"/>
        <end position="375"/>
    </location>
</feature>
<dbReference type="SUPFAM" id="SSF48371">
    <property type="entry name" value="ARM repeat"/>
    <property type="match status" value="1"/>
</dbReference>
<dbReference type="InParanoid" id="A0A2R6QRY6"/>
<gene>
    <name evidence="8" type="ORF">CEY00_Acc14488</name>
</gene>
<dbReference type="OMA" id="GMCEYFK"/>
<dbReference type="GO" id="GO:0005634">
    <property type="term" value="C:nucleus"/>
    <property type="evidence" value="ECO:0007669"/>
    <property type="project" value="UniProtKB-SubCell"/>
</dbReference>
<dbReference type="GO" id="GO:0000781">
    <property type="term" value="C:chromosome, telomeric region"/>
    <property type="evidence" value="ECO:0007669"/>
    <property type="project" value="UniProtKB-SubCell"/>
</dbReference>
<dbReference type="PANTHER" id="PTHR22928">
    <property type="entry name" value="TELOMERE-ASSOCIATED PROTEIN RIF1"/>
    <property type="match status" value="1"/>
</dbReference>
<dbReference type="OrthoDB" id="5399929at2759"/>
<comment type="caution">
    <text evidence="8">The sequence shown here is derived from an EMBL/GenBank/DDBJ whole genome shotgun (WGS) entry which is preliminary data.</text>
</comment>
<evidence type="ECO:0000256" key="3">
    <source>
        <dbReference type="ARBA" id="ARBA00022454"/>
    </source>
</evidence>
<dbReference type="InterPro" id="IPR016024">
    <property type="entry name" value="ARM-type_fold"/>
</dbReference>
<dbReference type="EMBL" id="NKQK01000013">
    <property type="protein sequence ID" value="PSS13876.1"/>
    <property type="molecule type" value="Genomic_DNA"/>
</dbReference>
<accession>A0A2R6QRY6</accession>
<evidence type="ECO:0000256" key="1">
    <source>
        <dbReference type="ARBA" id="ARBA00004123"/>
    </source>
</evidence>
<dbReference type="PANTHER" id="PTHR22928:SF3">
    <property type="entry name" value="TELOMERE-ASSOCIATED PROTEIN RIF1"/>
    <property type="match status" value="1"/>
</dbReference>
<dbReference type="GO" id="GO:0000723">
    <property type="term" value="P:telomere maintenance"/>
    <property type="evidence" value="ECO:0007669"/>
    <property type="project" value="TreeGrafter"/>
</dbReference>
<keyword evidence="5" id="KW-0539">Nucleus</keyword>
<proteinExistence type="predicted"/>
<organism evidence="8 9">
    <name type="scientific">Actinidia chinensis var. chinensis</name>
    <name type="common">Chinese soft-hair kiwi</name>
    <dbReference type="NCBI Taxonomy" id="1590841"/>
    <lineage>
        <taxon>Eukaryota</taxon>
        <taxon>Viridiplantae</taxon>
        <taxon>Streptophyta</taxon>
        <taxon>Embryophyta</taxon>
        <taxon>Tracheophyta</taxon>
        <taxon>Spermatophyta</taxon>
        <taxon>Magnoliopsida</taxon>
        <taxon>eudicotyledons</taxon>
        <taxon>Gunneridae</taxon>
        <taxon>Pentapetalae</taxon>
        <taxon>asterids</taxon>
        <taxon>Ericales</taxon>
        <taxon>Actinidiaceae</taxon>
        <taxon>Actinidia</taxon>
    </lineage>
</organism>
<dbReference type="Gene3D" id="1.25.10.10">
    <property type="entry name" value="Leucine-rich Repeat Variant"/>
    <property type="match status" value="1"/>
</dbReference>
<dbReference type="AlphaFoldDB" id="A0A2R6QRY6"/>
<evidence type="ECO:0000259" key="7">
    <source>
        <dbReference type="Pfam" id="PF12231"/>
    </source>
</evidence>
<keyword evidence="9" id="KW-1185">Reference proteome</keyword>
<evidence type="ECO:0000256" key="5">
    <source>
        <dbReference type="ARBA" id="ARBA00023242"/>
    </source>
</evidence>
<dbReference type="STRING" id="1590841.A0A2R6QRY6"/>
<evidence type="ECO:0000313" key="9">
    <source>
        <dbReference type="Proteomes" id="UP000241394"/>
    </source>
</evidence>
<evidence type="ECO:0000313" key="8">
    <source>
        <dbReference type="EMBL" id="PSS13876.1"/>
    </source>
</evidence>
<sequence length="885" mass="98487">MTSFSHQIEEIKTLLSSTTKSDKSVAYSTLLHLQEQSSCGTDPFLIQSLAGASPSLLYPILTDISSDDEEIAAQALKCLGFVIYHPALLATILGDDANLILDSLTKVIITTRMKSICNLGMWCISVQQFDALYLAANFHSLLRAIVHALDNPIGSLSTTFEAMQAVMKLTTQLNDKMRDTPNIWAPPIYRRLISMDKRARDMAERCLLKIRPTIYPPSLTLSKAIVIDMKGKFLPGMKEMLNHGLKIQAVQAWEWFIRLLGPYGVKNRHLVNEMLKIPEQTFSDADPQVQIASLVAWEGLIDALVRPPISAPETIKAVEHGFQKGRTCEGKSGEGEGFSKSIKLVMTPIVGIMSSKCDASVHSSCLNTWCYLLHKLDYFVNSPPIVKTVLEPILDAVFRVGPDSKSNWLWNSCLDLLDDFILTKSTDVDYDLNNHKNYQLSVKIPTSGRPTSGKCSWKHYPVKWLPWDLNQLDFWLKMICILINQGSMVTVPVEAKGFVFNAALRIFRSVLKGVRIVLKNSSVNYDEVKLCLNKLLGLLKMICEDVNSENSDVNNLHQSSLQFVVAVMEELEPSILGSPLYKVALDLNYIDPLQSVNETKQAEVWIPIAKGLKEYIDEANDVSLLKPDCDNPRSLAVCDFLSYPFAVCSGPQKQLTTVQSTGLQESSIVSFQSQRRLELERVIEVSKSLYVSVNHVSRFVSSISNSFAEDLSLALNGCLDDDTKVLGCGPELNSSNNNQDHDLLLLCGNIVICVLEHILVSGVSSTGSKDTDGGDYKRSSGINNSLGLAARFMTLSRTMIETIPPPDSALISRVFSVLVHFVDCLRLKEDILSFVQIMSSPLLQWLSCAEIPCQDTKHQLQLLWTKTLNCLQKSFPTINLRFLLP</sequence>
<keyword evidence="6" id="KW-0131">Cell cycle</keyword>
<name>A0A2R6QRY6_ACTCC</name>
<keyword evidence="4" id="KW-0779">Telomere</keyword>
<evidence type="ECO:0000256" key="2">
    <source>
        <dbReference type="ARBA" id="ARBA00004574"/>
    </source>
</evidence>
<evidence type="ECO:0000256" key="4">
    <source>
        <dbReference type="ARBA" id="ARBA00022895"/>
    </source>
</evidence>
<keyword evidence="3" id="KW-0158">Chromosome</keyword>
<dbReference type="InterPro" id="IPR011989">
    <property type="entry name" value="ARM-like"/>
</dbReference>
<reference evidence="9" key="2">
    <citation type="journal article" date="2018" name="BMC Genomics">
        <title>A manually annotated Actinidia chinensis var. chinensis (kiwifruit) genome highlights the challenges associated with draft genomes and gene prediction in plants.</title>
        <authorList>
            <person name="Pilkington S.M."/>
            <person name="Crowhurst R."/>
            <person name="Hilario E."/>
            <person name="Nardozza S."/>
            <person name="Fraser L."/>
            <person name="Peng Y."/>
            <person name="Gunaseelan K."/>
            <person name="Simpson R."/>
            <person name="Tahir J."/>
            <person name="Deroles S.C."/>
            <person name="Templeton K."/>
            <person name="Luo Z."/>
            <person name="Davy M."/>
            <person name="Cheng C."/>
            <person name="McNeilage M."/>
            <person name="Scaglione D."/>
            <person name="Liu Y."/>
            <person name="Zhang Q."/>
            <person name="Datson P."/>
            <person name="De Silva N."/>
            <person name="Gardiner S.E."/>
            <person name="Bassett H."/>
            <person name="Chagne D."/>
            <person name="McCallum J."/>
            <person name="Dzierzon H."/>
            <person name="Deng C."/>
            <person name="Wang Y.Y."/>
            <person name="Barron L."/>
            <person name="Manako K."/>
            <person name="Bowen J."/>
            <person name="Foster T.M."/>
            <person name="Erridge Z.A."/>
            <person name="Tiffin H."/>
            <person name="Waite C.N."/>
            <person name="Davies K.M."/>
            <person name="Grierson E.P."/>
            <person name="Laing W.A."/>
            <person name="Kirk R."/>
            <person name="Chen X."/>
            <person name="Wood M."/>
            <person name="Montefiori M."/>
            <person name="Brummell D.A."/>
            <person name="Schwinn K.E."/>
            <person name="Catanach A."/>
            <person name="Fullerton C."/>
            <person name="Li D."/>
            <person name="Meiyalaghan S."/>
            <person name="Nieuwenhuizen N."/>
            <person name="Read N."/>
            <person name="Prakash R."/>
            <person name="Hunter D."/>
            <person name="Zhang H."/>
            <person name="McKenzie M."/>
            <person name="Knabel M."/>
            <person name="Harris A."/>
            <person name="Allan A.C."/>
            <person name="Gleave A."/>
            <person name="Chen A."/>
            <person name="Janssen B.J."/>
            <person name="Plunkett B."/>
            <person name="Ampomah-Dwamena C."/>
            <person name="Voogd C."/>
            <person name="Leif D."/>
            <person name="Lafferty D."/>
            <person name="Souleyre E.J.F."/>
            <person name="Varkonyi-Gasic E."/>
            <person name="Gambi F."/>
            <person name="Hanley J."/>
            <person name="Yao J.L."/>
            <person name="Cheung J."/>
            <person name="David K.M."/>
            <person name="Warren B."/>
            <person name="Marsh K."/>
            <person name="Snowden K.C."/>
            <person name="Lin-Wang K."/>
            <person name="Brian L."/>
            <person name="Martinez-Sanchez M."/>
            <person name="Wang M."/>
            <person name="Ileperuma N."/>
            <person name="Macnee N."/>
            <person name="Campin R."/>
            <person name="McAtee P."/>
            <person name="Drummond R.S.M."/>
            <person name="Espley R.V."/>
            <person name="Ireland H.S."/>
            <person name="Wu R."/>
            <person name="Atkinson R.G."/>
            <person name="Karunairetnam S."/>
            <person name="Bulley S."/>
            <person name="Chunkath S."/>
            <person name="Hanley Z."/>
            <person name="Storey R."/>
            <person name="Thrimawithana A.H."/>
            <person name="Thomson S."/>
            <person name="David C."/>
            <person name="Testolin R."/>
            <person name="Huang H."/>
            <person name="Hellens R.P."/>
            <person name="Schaffer R.J."/>
        </authorList>
    </citation>
    <scope>NUCLEOTIDE SEQUENCE [LARGE SCALE GENOMIC DNA]</scope>
    <source>
        <strain evidence="9">cv. Red5</strain>
    </source>
</reference>
<dbReference type="Pfam" id="PF12231">
    <property type="entry name" value="Rif1_N"/>
    <property type="match status" value="1"/>
</dbReference>
<dbReference type="Proteomes" id="UP000241394">
    <property type="component" value="Chromosome LG13"/>
</dbReference>
<protein>
    <submittedName>
        <fullName evidence="8">Telomere-associated protein</fullName>
    </submittedName>
</protein>
<comment type="subcellular location">
    <subcellularLocation>
        <location evidence="2">Chromosome</location>
        <location evidence="2">Telomere</location>
    </subcellularLocation>
    <subcellularLocation>
        <location evidence="1">Nucleus</location>
    </subcellularLocation>
</comment>
<reference evidence="8 9" key="1">
    <citation type="submission" date="2017-07" db="EMBL/GenBank/DDBJ databases">
        <title>An improved, manually edited Actinidia chinensis var. chinensis (kiwifruit) genome highlights the challenges associated with draft genomes and gene prediction in plants.</title>
        <authorList>
            <person name="Pilkington S."/>
            <person name="Crowhurst R."/>
            <person name="Hilario E."/>
            <person name="Nardozza S."/>
            <person name="Fraser L."/>
            <person name="Peng Y."/>
            <person name="Gunaseelan K."/>
            <person name="Simpson R."/>
            <person name="Tahir J."/>
            <person name="Deroles S."/>
            <person name="Templeton K."/>
            <person name="Luo Z."/>
            <person name="Davy M."/>
            <person name="Cheng C."/>
            <person name="Mcneilage M."/>
            <person name="Scaglione D."/>
            <person name="Liu Y."/>
            <person name="Zhang Q."/>
            <person name="Datson P."/>
            <person name="De Silva N."/>
            <person name="Gardiner S."/>
            <person name="Bassett H."/>
            <person name="Chagne D."/>
            <person name="Mccallum J."/>
            <person name="Dzierzon H."/>
            <person name="Deng C."/>
            <person name="Wang Y.-Y."/>
            <person name="Barron N."/>
            <person name="Manako K."/>
            <person name="Bowen J."/>
            <person name="Foster T."/>
            <person name="Erridge Z."/>
            <person name="Tiffin H."/>
            <person name="Waite C."/>
            <person name="Davies K."/>
            <person name="Grierson E."/>
            <person name="Laing W."/>
            <person name="Kirk R."/>
            <person name="Chen X."/>
            <person name="Wood M."/>
            <person name="Montefiori M."/>
            <person name="Brummell D."/>
            <person name="Schwinn K."/>
            <person name="Catanach A."/>
            <person name="Fullerton C."/>
            <person name="Li D."/>
            <person name="Meiyalaghan S."/>
            <person name="Nieuwenhuizen N."/>
            <person name="Read N."/>
            <person name="Prakash R."/>
            <person name="Hunter D."/>
            <person name="Zhang H."/>
            <person name="Mckenzie M."/>
            <person name="Knabel M."/>
            <person name="Harris A."/>
            <person name="Allan A."/>
            <person name="Chen A."/>
            <person name="Janssen B."/>
            <person name="Plunkett B."/>
            <person name="Dwamena C."/>
            <person name="Voogd C."/>
            <person name="Leif D."/>
            <person name="Lafferty D."/>
            <person name="Souleyre E."/>
            <person name="Varkonyi-Gasic E."/>
            <person name="Gambi F."/>
            <person name="Hanley J."/>
            <person name="Yao J.-L."/>
            <person name="Cheung J."/>
            <person name="David K."/>
            <person name="Warren B."/>
            <person name="Marsh K."/>
            <person name="Snowden K."/>
            <person name="Lin-Wang K."/>
            <person name="Brian L."/>
            <person name="Martinez-Sanchez M."/>
            <person name="Wang M."/>
            <person name="Ileperuma N."/>
            <person name="Macnee N."/>
            <person name="Campin R."/>
            <person name="Mcatee P."/>
            <person name="Drummond R."/>
            <person name="Espley R."/>
            <person name="Ireland H."/>
            <person name="Wu R."/>
            <person name="Atkinson R."/>
            <person name="Karunairetnam S."/>
            <person name="Bulley S."/>
            <person name="Chunkath S."/>
            <person name="Hanley Z."/>
            <person name="Storey R."/>
            <person name="Thrimawithana A."/>
            <person name="Thomson S."/>
            <person name="David C."/>
            <person name="Testolin R."/>
        </authorList>
    </citation>
    <scope>NUCLEOTIDE SEQUENCE [LARGE SCALE GENOMIC DNA]</scope>
    <source>
        <strain evidence="9">cv. Red5</strain>
        <tissue evidence="8">Young leaf</tissue>
    </source>
</reference>